<dbReference type="Pfam" id="PF09180">
    <property type="entry name" value="ProRS-C_1"/>
    <property type="match status" value="1"/>
</dbReference>
<dbReference type="InterPro" id="IPR004154">
    <property type="entry name" value="Anticodon-bd"/>
</dbReference>
<dbReference type="GO" id="GO:0005524">
    <property type="term" value="F:ATP binding"/>
    <property type="evidence" value="ECO:0007669"/>
    <property type="project" value="UniProtKB-UniRule"/>
</dbReference>
<dbReference type="PATRIC" id="fig|1188239.3.peg.984"/>
<dbReference type="InterPro" id="IPR002314">
    <property type="entry name" value="aa-tRNA-synt_IIb"/>
</dbReference>
<accession>A0A014L6J4</accession>
<dbReference type="EC" id="6.1.1.15" evidence="8"/>
<name>A0A014L6J4_9BACT</name>
<organism evidence="10 11">
    <name type="scientific">Mesomycoplasma ovipneumoniae 14811</name>
    <dbReference type="NCBI Taxonomy" id="1188239"/>
    <lineage>
        <taxon>Bacteria</taxon>
        <taxon>Bacillati</taxon>
        <taxon>Mycoplasmatota</taxon>
        <taxon>Mycoplasmoidales</taxon>
        <taxon>Metamycoplasmataceae</taxon>
        <taxon>Mesomycoplasma</taxon>
    </lineage>
</organism>
<dbReference type="GO" id="GO:0004827">
    <property type="term" value="F:proline-tRNA ligase activity"/>
    <property type="evidence" value="ECO:0007669"/>
    <property type="project" value="UniProtKB-UniRule"/>
</dbReference>
<evidence type="ECO:0000256" key="2">
    <source>
        <dbReference type="ARBA" id="ARBA00022598"/>
    </source>
</evidence>
<dbReference type="InterPro" id="IPR036621">
    <property type="entry name" value="Anticodon-bd_dom_sf"/>
</dbReference>
<evidence type="ECO:0000256" key="8">
    <source>
        <dbReference type="HAMAP-Rule" id="MF_01571"/>
    </source>
</evidence>
<comment type="domain">
    <text evidence="8">Consists of three domains: the N-terminal catalytic domain, the anticodon-binding domain and the C-terminal extension.</text>
</comment>
<dbReference type="RefSeq" id="WP_044284252.1">
    <property type="nucleotide sequence ID" value="NZ_JFAD01000021.1"/>
</dbReference>
<dbReference type="PRINTS" id="PR01046">
    <property type="entry name" value="TRNASYNTHPRO"/>
</dbReference>
<dbReference type="Pfam" id="PF03129">
    <property type="entry name" value="HGTP_anticodon"/>
    <property type="match status" value="1"/>
</dbReference>
<protein>
    <recommendedName>
        <fullName evidence="8">Proline--tRNA ligase</fullName>
        <ecNumber evidence="8">6.1.1.15</ecNumber>
    </recommendedName>
    <alternativeName>
        <fullName evidence="8">Prolyl-tRNA synthetase</fullName>
        <shortName evidence="8">ProRS</shortName>
    </alternativeName>
</protein>
<keyword evidence="2 8" id="KW-0436">Ligase</keyword>
<dbReference type="InterPro" id="IPR045864">
    <property type="entry name" value="aa-tRNA-synth_II/BPL/LPL"/>
</dbReference>
<dbReference type="PROSITE" id="PS50862">
    <property type="entry name" value="AA_TRNA_LIGASE_II"/>
    <property type="match status" value="1"/>
</dbReference>
<dbReference type="eggNOG" id="COG0441">
    <property type="taxonomic scope" value="Bacteria"/>
</dbReference>
<evidence type="ECO:0000259" key="9">
    <source>
        <dbReference type="PROSITE" id="PS50862"/>
    </source>
</evidence>
<keyword evidence="6 8" id="KW-0030">Aminoacyl-tRNA synthetase</keyword>
<dbReference type="HAMAP" id="MF_01571">
    <property type="entry name" value="Pro_tRNA_synth_type3"/>
    <property type="match status" value="1"/>
</dbReference>
<keyword evidence="1 8" id="KW-0963">Cytoplasm</keyword>
<dbReference type="InterPro" id="IPR033721">
    <property type="entry name" value="ProRS_core_arch_euk"/>
</dbReference>
<dbReference type="Gene3D" id="3.30.110.30">
    <property type="entry name" value="C-terminal domain of ProRS"/>
    <property type="match status" value="1"/>
</dbReference>
<dbReference type="Proteomes" id="UP000020977">
    <property type="component" value="Unassembled WGS sequence"/>
</dbReference>
<dbReference type="PANTHER" id="PTHR43382:SF2">
    <property type="entry name" value="BIFUNCTIONAL GLUTAMATE_PROLINE--TRNA LIGASE"/>
    <property type="match status" value="1"/>
</dbReference>
<keyword evidence="4 8" id="KW-0067">ATP-binding</keyword>
<dbReference type="InterPro" id="IPR002316">
    <property type="entry name" value="Pro-tRNA-ligase_IIa"/>
</dbReference>
<dbReference type="InterPro" id="IPR004499">
    <property type="entry name" value="Pro-tRNA-ligase_IIa_arc-type"/>
</dbReference>
<evidence type="ECO:0000256" key="1">
    <source>
        <dbReference type="ARBA" id="ARBA00022490"/>
    </source>
</evidence>
<feature type="domain" description="Aminoacyl-transfer RNA synthetases class-II family profile" evidence="9">
    <location>
        <begin position="43"/>
        <end position="282"/>
    </location>
</feature>
<sequence length="479" mass="55336">MKRPEKITPSSEDFAKWYVDVITQANLMSYGPIKGTLYFKPFGYSIWTNITKIVDAFFASQGVKNVYFPLLIPESFIEKEKQHIKGFAPELLTITHVGQKKLAENIYIRPTSELLFADYFKNEIAANNILPLKLNQWTQVLRWEKTTNPFLRNTEFLWQEGHTIHSDKLEAQNFTKKIAKYYKFFLENYLAIPTIFGKKTNREKFAGAVTTYTIESMMQNFRALQTATSHFLGQNFAKNFGIQFKNNKNEFETPYQTSWGISTRLIGALVMVHSDDSGLVLPPKIAPYKVDILEFFAKKHPEVKDFSKKVARILKQRKISYQIDESDEQIGFKINKSEVSGSPIRIEIGPNDVKKNQICLVRRDNRQKIYFSLDELKDKCPKILDEIQKNLFEKAKTRIIENTVFVTSYQELQTEIQKGKFVIAPFSETSAKEQQIQDETTATARCILPKNSIFNIPQSANSIFSGKKTTKFVLFAKSY</sequence>
<evidence type="ECO:0000256" key="5">
    <source>
        <dbReference type="ARBA" id="ARBA00022917"/>
    </source>
</evidence>
<dbReference type="InterPro" id="IPR017449">
    <property type="entry name" value="Pro-tRNA_synth_II"/>
</dbReference>
<dbReference type="SUPFAM" id="SSF55681">
    <property type="entry name" value="Class II aaRS and biotin synthetases"/>
    <property type="match status" value="1"/>
</dbReference>
<comment type="similarity">
    <text evidence="8">Belongs to the class-II aminoacyl-tRNA synthetase family. ProS type 3 subfamily.</text>
</comment>
<evidence type="ECO:0000313" key="10">
    <source>
        <dbReference type="EMBL" id="EXU61064.1"/>
    </source>
</evidence>
<dbReference type="NCBIfam" id="TIGR00408">
    <property type="entry name" value="proS_fam_I"/>
    <property type="match status" value="1"/>
</dbReference>
<dbReference type="Gene3D" id="3.40.50.800">
    <property type="entry name" value="Anticodon-binding domain"/>
    <property type="match status" value="1"/>
</dbReference>
<dbReference type="SUPFAM" id="SSF64586">
    <property type="entry name" value="C-terminal domain of ProRS"/>
    <property type="match status" value="1"/>
</dbReference>
<gene>
    <name evidence="8 10" type="primary">proS</name>
    <name evidence="10" type="ORF">MOVI_3980</name>
</gene>
<dbReference type="InterPro" id="IPR016061">
    <property type="entry name" value="Pro-tRNA_ligase_II_C"/>
</dbReference>
<evidence type="ECO:0000256" key="6">
    <source>
        <dbReference type="ARBA" id="ARBA00023146"/>
    </source>
</evidence>
<dbReference type="SUPFAM" id="SSF52954">
    <property type="entry name" value="Class II aaRS ABD-related"/>
    <property type="match status" value="1"/>
</dbReference>
<comment type="subunit">
    <text evidence="8">Homodimer.</text>
</comment>
<reference evidence="10 11" key="1">
    <citation type="submission" date="2014-03" db="EMBL/GenBank/DDBJ databases">
        <title>Genome sequence of Mycoplasma ovipneumoniae strain 14811.</title>
        <authorList>
            <person name="Sirand-Pugnet P."/>
            <person name="Breton M."/>
            <person name="Dordet-Frisoni E."/>
            <person name="Baranowski E."/>
            <person name="Barre A."/>
            <person name="Couture C."/>
            <person name="Dupuy V."/>
            <person name="Gaurivaud P."/>
            <person name="Jacob D."/>
            <person name="Lemaitre C."/>
            <person name="Manso-Silvan L."/>
            <person name="Nikolski M."/>
            <person name="Nouvel L.-X."/>
            <person name="Poumarat F."/>
            <person name="Tardy F."/>
            <person name="Thebault P."/>
            <person name="Theil S."/>
            <person name="Citti C."/>
            <person name="Thiaucourt F."/>
            <person name="Blanchard A."/>
        </authorList>
    </citation>
    <scope>NUCLEOTIDE SEQUENCE [LARGE SCALE GENOMIC DNA]</scope>
    <source>
        <strain evidence="10 11">14811</strain>
    </source>
</reference>
<comment type="catalytic activity">
    <reaction evidence="7 8">
        <text>tRNA(Pro) + L-proline + ATP = L-prolyl-tRNA(Pro) + AMP + diphosphate</text>
        <dbReference type="Rhea" id="RHEA:14305"/>
        <dbReference type="Rhea" id="RHEA-COMP:9700"/>
        <dbReference type="Rhea" id="RHEA-COMP:9702"/>
        <dbReference type="ChEBI" id="CHEBI:30616"/>
        <dbReference type="ChEBI" id="CHEBI:33019"/>
        <dbReference type="ChEBI" id="CHEBI:60039"/>
        <dbReference type="ChEBI" id="CHEBI:78442"/>
        <dbReference type="ChEBI" id="CHEBI:78532"/>
        <dbReference type="ChEBI" id="CHEBI:456215"/>
        <dbReference type="EC" id="6.1.1.15"/>
    </reaction>
</comment>
<dbReference type="GO" id="GO:0006433">
    <property type="term" value="P:prolyl-tRNA aminoacylation"/>
    <property type="evidence" value="ECO:0007669"/>
    <property type="project" value="UniProtKB-UniRule"/>
</dbReference>
<evidence type="ECO:0000256" key="3">
    <source>
        <dbReference type="ARBA" id="ARBA00022741"/>
    </source>
</evidence>
<dbReference type="Gene3D" id="3.30.930.10">
    <property type="entry name" value="Bira Bifunctional Protein, Domain 2"/>
    <property type="match status" value="1"/>
</dbReference>
<dbReference type="EMBL" id="JFAD01000021">
    <property type="protein sequence ID" value="EXU61064.1"/>
    <property type="molecule type" value="Genomic_DNA"/>
</dbReference>
<comment type="caution">
    <text evidence="10">The sequence shown here is derived from an EMBL/GenBank/DDBJ whole genome shotgun (WGS) entry which is preliminary data.</text>
</comment>
<keyword evidence="3 8" id="KW-0547">Nucleotide-binding</keyword>
<comment type="subcellular location">
    <subcellularLocation>
        <location evidence="8">Cytoplasm</location>
    </subcellularLocation>
</comment>
<comment type="function">
    <text evidence="8">Catalyzes the attachment of proline to tRNA(Pro) in a two-step reaction: proline is first activated by ATP to form Pro-AMP and then transferred to the acceptor end of tRNA(Pro).</text>
</comment>
<evidence type="ECO:0000313" key="11">
    <source>
        <dbReference type="Proteomes" id="UP000020977"/>
    </source>
</evidence>
<dbReference type="PANTHER" id="PTHR43382">
    <property type="entry name" value="PROLYL-TRNA SYNTHETASE"/>
    <property type="match status" value="1"/>
</dbReference>
<dbReference type="AlphaFoldDB" id="A0A014L6J4"/>
<dbReference type="InterPro" id="IPR006195">
    <property type="entry name" value="aa-tRNA-synth_II"/>
</dbReference>
<evidence type="ECO:0000256" key="4">
    <source>
        <dbReference type="ARBA" id="ARBA00022840"/>
    </source>
</evidence>
<dbReference type="SMART" id="SM00946">
    <property type="entry name" value="ProRS-C_1"/>
    <property type="match status" value="1"/>
</dbReference>
<dbReference type="Pfam" id="PF00587">
    <property type="entry name" value="tRNA-synt_2b"/>
    <property type="match status" value="1"/>
</dbReference>
<dbReference type="GO" id="GO:0017101">
    <property type="term" value="C:aminoacyl-tRNA synthetase multienzyme complex"/>
    <property type="evidence" value="ECO:0007669"/>
    <property type="project" value="TreeGrafter"/>
</dbReference>
<dbReference type="STRING" id="1188239.MOVI_3980"/>
<dbReference type="GO" id="GO:0005737">
    <property type="term" value="C:cytoplasm"/>
    <property type="evidence" value="ECO:0007669"/>
    <property type="project" value="UniProtKB-SubCell"/>
</dbReference>
<keyword evidence="5 8" id="KW-0648">Protein biosynthesis</keyword>
<proteinExistence type="inferred from homology"/>
<dbReference type="CDD" id="cd00778">
    <property type="entry name" value="ProRS_core_arch_euk"/>
    <property type="match status" value="1"/>
</dbReference>
<evidence type="ECO:0000256" key="7">
    <source>
        <dbReference type="ARBA" id="ARBA00047671"/>
    </source>
</evidence>